<dbReference type="AlphaFoldDB" id="X1H7H8"/>
<feature type="non-terminal residue" evidence="3">
    <location>
        <position position="1"/>
    </location>
</feature>
<keyword evidence="1" id="KW-0812">Transmembrane</keyword>
<dbReference type="EMBL" id="BARU01030692">
    <property type="protein sequence ID" value="GAH66146.1"/>
    <property type="molecule type" value="Genomic_DNA"/>
</dbReference>
<proteinExistence type="predicted"/>
<evidence type="ECO:0000259" key="2">
    <source>
        <dbReference type="Pfam" id="PF20581"/>
    </source>
</evidence>
<evidence type="ECO:0000313" key="3">
    <source>
        <dbReference type="EMBL" id="GAH66146.1"/>
    </source>
</evidence>
<dbReference type="InterPro" id="IPR046712">
    <property type="entry name" value="DUF6785"/>
</dbReference>
<feature type="non-terminal residue" evidence="3">
    <location>
        <position position="264"/>
    </location>
</feature>
<feature type="transmembrane region" description="Helical" evidence="1">
    <location>
        <begin position="20"/>
        <end position="41"/>
    </location>
</feature>
<feature type="transmembrane region" description="Helical" evidence="1">
    <location>
        <begin position="195"/>
        <end position="213"/>
    </location>
</feature>
<organism evidence="3">
    <name type="scientific">marine sediment metagenome</name>
    <dbReference type="NCBI Taxonomy" id="412755"/>
    <lineage>
        <taxon>unclassified sequences</taxon>
        <taxon>metagenomes</taxon>
        <taxon>ecological metagenomes</taxon>
    </lineage>
</organism>
<feature type="domain" description="DUF6785" evidence="2">
    <location>
        <begin position="11"/>
        <end position="263"/>
    </location>
</feature>
<feature type="transmembrane region" description="Helical" evidence="1">
    <location>
        <begin position="233"/>
        <end position="261"/>
    </location>
</feature>
<accession>X1H7H8</accession>
<comment type="caution">
    <text evidence="3">The sequence shown here is derived from an EMBL/GenBank/DDBJ whole genome shotgun (WGS) entry which is preliminary data.</text>
</comment>
<keyword evidence="1" id="KW-1133">Transmembrane helix</keyword>
<keyword evidence="1" id="KW-0472">Membrane</keyword>
<feature type="transmembrane region" description="Helical" evidence="1">
    <location>
        <begin position="95"/>
        <end position="114"/>
    </location>
</feature>
<gene>
    <name evidence="3" type="ORF">S03H2_48659</name>
</gene>
<feature type="transmembrane region" description="Helical" evidence="1">
    <location>
        <begin position="68"/>
        <end position="89"/>
    </location>
</feature>
<feature type="transmembrane region" description="Helical" evidence="1">
    <location>
        <begin position="126"/>
        <end position="151"/>
    </location>
</feature>
<evidence type="ECO:0000256" key="1">
    <source>
        <dbReference type="SAM" id="Phobius"/>
    </source>
</evidence>
<sequence length="264" mass="29198">AHSLLPAEGESRGGVFTNRLFWIGVGVVLFVHLNNYARVWWPDYLVAIPRRFDFWGLRSLFPTFARGHGAWTLMHPIVFFTGVGFAYLLTTDVSLSLGLAPFAYALVTGIFMGYGVRFGGRVFELAIGRFICAGAYFGFFLVLVYTGRRYFLSVFRRCMGLKSADPVEPHAVWGARVFLAGSALFVLMLVGEGMALYLAMLYTFGALILFLVLSRIVAETGAFFVNVPFSPCIVLWGLLGAKAIGPRACLMVFMVSSLLLIDPR</sequence>
<protein>
    <recommendedName>
        <fullName evidence="2">DUF6785 domain-containing protein</fullName>
    </recommendedName>
</protein>
<dbReference type="Pfam" id="PF20581">
    <property type="entry name" value="DUF6785"/>
    <property type="match status" value="1"/>
</dbReference>
<feature type="transmembrane region" description="Helical" evidence="1">
    <location>
        <begin position="171"/>
        <end position="190"/>
    </location>
</feature>
<reference evidence="3" key="1">
    <citation type="journal article" date="2014" name="Front. Microbiol.">
        <title>High frequency of phylogenetically diverse reductive dehalogenase-homologous genes in deep subseafloor sedimentary metagenomes.</title>
        <authorList>
            <person name="Kawai M."/>
            <person name="Futagami T."/>
            <person name="Toyoda A."/>
            <person name="Takaki Y."/>
            <person name="Nishi S."/>
            <person name="Hori S."/>
            <person name="Arai W."/>
            <person name="Tsubouchi T."/>
            <person name="Morono Y."/>
            <person name="Uchiyama I."/>
            <person name="Ito T."/>
            <person name="Fujiyama A."/>
            <person name="Inagaki F."/>
            <person name="Takami H."/>
        </authorList>
    </citation>
    <scope>NUCLEOTIDE SEQUENCE</scope>
    <source>
        <strain evidence="3">Expedition CK06-06</strain>
    </source>
</reference>
<name>X1H7H8_9ZZZZ</name>